<evidence type="ECO:0000313" key="1">
    <source>
        <dbReference type="EMBL" id="MBP3956852.1"/>
    </source>
</evidence>
<sequence>MSAIAYAYSIYPYTHELVQTITERRHLTPDTPSWHRLMLRDRFERHVSALTDAVLGLTPEALRAEIASASLQPGKIDPAAVRRVIAADPYCPLGTNESGFAFAFAFAETLAAGLSRADPADEAMVRDIILYGPQPFLAIGTVGPHSPTRPEVPATPGSRLEFEDQSRIVSLDSVPDASSLPVDVYWFLKAIGAGERCGSMIPGSDIQSMPGLAGKKLSRIIRKLPKRWTSLVASRNGAGGGYCLTLPPKTCP</sequence>
<dbReference type="RefSeq" id="WP_210655368.1">
    <property type="nucleotide sequence ID" value="NZ_JAGKQQ010000001.1"/>
</dbReference>
<evidence type="ECO:0000313" key="2">
    <source>
        <dbReference type="Proteomes" id="UP000676565"/>
    </source>
</evidence>
<dbReference type="Proteomes" id="UP000676565">
    <property type="component" value="Unassembled WGS sequence"/>
</dbReference>
<keyword evidence="2" id="KW-1185">Reference proteome</keyword>
<protein>
    <recommendedName>
        <fullName evidence="3">OmpR/PhoB-type domain-containing protein</fullName>
    </recommendedName>
</protein>
<comment type="caution">
    <text evidence="1">The sequence shown here is derived from an EMBL/GenBank/DDBJ whole genome shotgun (WGS) entry which is preliminary data.</text>
</comment>
<proteinExistence type="predicted"/>
<gene>
    <name evidence="1" type="ORF">J8F10_16390</name>
</gene>
<reference evidence="1 2" key="1">
    <citation type="submission" date="2021-04" db="EMBL/GenBank/DDBJ databases">
        <authorList>
            <person name="Ivanova A."/>
        </authorList>
    </citation>
    <scope>NUCLEOTIDE SEQUENCE [LARGE SCALE GENOMIC DNA]</scope>
    <source>
        <strain evidence="1 2">G18</strain>
    </source>
</reference>
<organism evidence="1 2">
    <name type="scientific">Gemmata palustris</name>
    <dbReference type="NCBI Taxonomy" id="2822762"/>
    <lineage>
        <taxon>Bacteria</taxon>
        <taxon>Pseudomonadati</taxon>
        <taxon>Planctomycetota</taxon>
        <taxon>Planctomycetia</taxon>
        <taxon>Gemmatales</taxon>
        <taxon>Gemmataceae</taxon>
        <taxon>Gemmata</taxon>
    </lineage>
</organism>
<accession>A0ABS5BSZ2</accession>
<dbReference type="EMBL" id="JAGKQQ010000001">
    <property type="protein sequence ID" value="MBP3956852.1"/>
    <property type="molecule type" value="Genomic_DNA"/>
</dbReference>
<evidence type="ECO:0008006" key="3">
    <source>
        <dbReference type="Google" id="ProtNLM"/>
    </source>
</evidence>
<name>A0ABS5BSZ2_9BACT</name>